<gene>
    <name evidence="1" type="ORF">A2W05_04080</name>
</gene>
<dbReference type="AlphaFoldDB" id="A0A1F7S0Y6"/>
<comment type="caution">
    <text evidence="1">The sequence shown here is derived from an EMBL/GenBank/DDBJ whole genome shotgun (WGS) entry which is preliminary data.</text>
</comment>
<organism evidence="1 2">
    <name type="scientific">Candidatus Schekmanbacteria bacterium RBG_16_38_10</name>
    <dbReference type="NCBI Taxonomy" id="1817879"/>
    <lineage>
        <taxon>Bacteria</taxon>
        <taxon>Candidatus Schekmaniibacteriota</taxon>
    </lineage>
</organism>
<accession>A0A1F7S0Y6</accession>
<dbReference type="Proteomes" id="UP000178797">
    <property type="component" value="Unassembled WGS sequence"/>
</dbReference>
<dbReference type="EMBL" id="MGDE01000065">
    <property type="protein sequence ID" value="OGL46958.1"/>
    <property type="molecule type" value="Genomic_DNA"/>
</dbReference>
<evidence type="ECO:0000313" key="2">
    <source>
        <dbReference type="Proteomes" id="UP000178797"/>
    </source>
</evidence>
<name>A0A1F7S0Y6_9BACT</name>
<proteinExistence type="predicted"/>
<sequence>MKHICKHCGIEKETSSILSGHSVWCLKNPDIEEHKKNLSLSLRLKTKRIIKICERCHTKFEIYRKIKNEREIITSKERKCCSRKCANTRKYTKEKSKTVYEKVSKTLLTQNISKWTFFFCKICGKQKKTTISKLKKYNKKYCSRKCSYFASKSNRWKHTKESKNKISYLVKEQFRKGRKISGGKTKWLEVNTNRGKIKVQGSYEVRTCHILDEMEKRKEILFWEYTNDRIQYLDKNSKQRSYLFDFKICTVKTIYYIETKGYVKENDLLKWNEAQKQGYVLKVWYKKDLEKQERRLNLSV</sequence>
<evidence type="ECO:0000313" key="1">
    <source>
        <dbReference type="EMBL" id="OGL46958.1"/>
    </source>
</evidence>
<protein>
    <submittedName>
        <fullName evidence="1">Uncharacterized protein</fullName>
    </submittedName>
</protein>
<reference evidence="1 2" key="1">
    <citation type="journal article" date="2016" name="Nat. Commun.">
        <title>Thousands of microbial genomes shed light on interconnected biogeochemical processes in an aquifer system.</title>
        <authorList>
            <person name="Anantharaman K."/>
            <person name="Brown C.T."/>
            <person name="Hug L.A."/>
            <person name="Sharon I."/>
            <person name="Castelle C.J."/>
            <person name="Probst A.J."/>
            <person name="Thomas B.C."/>
            <person name="Singh A."/>
            <person name="Wilkins M.J."/>
            <person name="Karaoz U."/>
            <person name="Brodie E.L."/>
            <person name="Williams K.H."/>
            <person name="Hubbard S.S."/>
            <person name="Banfield J.F."/>
        </authorList>
    </citation>
    <scope>NUCLEOTIDE SEQUENCE [LARGE SCALE GENOMIC DNA]</scope>
</reference>